<evidence type="ECO:0000259" key="1">
    <source>
        <dbReference type="Pfam" id="PF13460"/>
    </source>
</evidence>
<dbReference type="RefSeq" id="WP_291792539.1">
    <property type="nucleotide sequence ID" value="NZ_BAAAPZ010000002.1"/>
</dbReference>
<dbReference type="InterPro" id="IPR036291">
    <property type="entry name" value="NAD(P)-bd_dom_sf"/>
</dbReference>
<proteinExistence type="predicted"/>
<dbReference type="PANTHER" id="PTHR15020">
    <property type="entry name" value="FLAVIN REDUCTASE-RELATED"/>
    <property type="match status" value="1"/>
</dbReference>
<keyword evidence="3" id="KW-1185">Reference proteome</keyword>
<dbReference type="Gene3D" id="3.40.50.720">
    <property type="entry name" value="NAD(P)-binding Rossmann-like Domain"/>
    <property type="match status" value="1"/>
</dbReference>
<name>A0ABN2WAC2_9MICO</name>
<accession>A0ABN2WAC2</accession>
<dbReference type="InterPro" id="IPR016040">
    <property type="entry name" value="NAD(P)-bd_dom"/>
</dbReference>
<gene>
    <name evidence="2" type="ORF">GCM10009823_02290</name>
</gene>
<evidence type="ECO:0000313" key="2">
    <source>
        <dbReference type="EMBL" id="GAA2087723.1"/>
    </source>
</evidence>
<comment type="caution">
    <text evidence="2">The sequence shown here is derived from an EMBL/GenBank/DDBJ whole genome shotgun (WGS) entry which is preliminary data.</text>
</comment>
<dbReference type="Pfam" id="PF13460">
    <property type="entry name" value="NAD_binding_10"/>
    <property type="match status" value="1"/>
</dbReference>
<dbReference type="CDD" id="cd05243">
    <property type="entry name" value="SDR_a5"/>
    <property type="match status" value="1"/>
</dbReference>
<dbReference type="SUPFAM" id="SSF51735">
    <property type="entry name" value="NAD(P)-binding Rossmann-fold domains"/>
    <property type="match status" value="1"/>
</dbReference>
<sequence length="231" mass="24455">MAEKSTDRRAVIVGGHGKIALLAVPRLRRAGWSVTSLIRNQDHAADLHAVGAEPVVLSLEEAGVEDLAKVFAGADAVVFSAGAGGGNPARTRAVDYEGALRTFEAAEKAGATRFVMVSYARAAVDVDRLDPEDSFYPYAKAKHDADARLRETELDFTILGPGRLTLEEATEKVMLADRTGAVPGVELTPETAVTSRDNVAAAIAHVLETGAASRQTVNFYDGETPLAEAIR</sequence>
<dbReference type="PANTHER" id="PTHR15020:SF50">
    <property type="entry name" value="UPF0659 PROTEIN YMR090W"/>
    <property type="match status" value="1"/>
</dbReference>
<dbReference type="Proteomes" id="UP001500984">
    <property type="component" value="Unassembled WGS sequence"/>
</dbReference>
<reference evidence="2 3" key="1">
    <citation type="journal article" date="2019" name="Int. J. Syst. Evol. Microbiol.">
        <title>The Global Catalogue of Microorganisms (GCM) 10K type strain sequencing project: providing services to taxonomists for standard genome sequencing and annotation.</title>
        <authorList>
            <consortium name="The Broad Institute Genomics Platform"/>
            <consortium name="The Broad Institute Genome Sequencing Center for Infectious Disease"/>
            <person name="Wu L."/>
            <person name="Ma J."/>
        </authorList>
    </citation>
    <scope>NUCLEOTIDE SEQUENCE [LARGE SCALE GENOMIC DNA]</scope>
    <source>
        <strain evidence="2 3">JCM 15900</strain>
    </source>
</reference>
<evidence type="ECO:0000313" key="3">
    <source>
        <dbReference type="Proteomes" id="UP001500984"/>
    </source>
</evidence>
<protein>
    <submittedName>
        <fullName evidence="2">SDR family oxidoreductase</fullName>
    </submittedName>
</protein>
<feature type="domain" description="NAD(P)-binding" evidence="1">
    <location>
        <begin position="14"/>
        <end position="208"/>
    </location>
</feature>
<dbReference type="EMBL" id="BAAAPZ010000002">
    <property type="protein sequence ID" value="GAA2087723.1"/>
    <property type="molecule type" value="Genomic_DNA"/>
</dbReference>
<organism evidence="2 3">
    <name type="scientific">Brevibacterium salitolerans</name>
    <dbReference type="NCBI Taxonomy" id="1403566"/>
    <lineage>
        <taxon>Bacteria</taxon>
        <taxon>Bacillati</taxon>
        <taxon>Actinomycetota</taxon>
        <taxon>Actinomycetes</taxon>
        <taxon>Micrococcales</taxon>
        <taxon>Brevibacteriaceae</taxon>
        <taxon>Brevibacterium</taxon>
    </lineage>
</organism>